<gene>
    <name evidence="2" type="ORF">B0H03_102315</name>
</gene>
<accession>A0ABX5LFK4</accession>
<feature type="compositionally biased region" description="Basic and acidic residues" evidence="1">
    <location>
        <begin position="85"/>
        <end position="112"/>
    </location>
</feature>
<comment type="caution">
    <text evidence="2">The sequence shown here is derived from an EMBL/GenBank/DDBJ whole genome shotgun (WGS) entry which is preliminary data.</text>
</comment>
<reference evidence="2 3" key="1">
    <citation type="submission" date="2018-03" db="EMBL/GenBank/DDBJ databases">
        <title>Genomic Encyclopedia of Type Strains, Phase III (KMG-III): the genomes of soil and plant-associated and newly described type strains.</title>
        <authorList>
            <person name="Whitman W."/>
        </authorList>
    </citation>
    <scope>NUCLEOTIDE SEQUENCE [LARGE SCALE GENOMIC DNA]</scope>
    <source>
        <strain evidence="2 3">VKM Ac-1602</strain>
    </source>
</reference>
<evidence type="ECO:0000256" key="1">
    <source>
        <dbReference type="SAM" id="MobiDB-lite"/>
    </source>
</evidence>
<feature type="compositionally biased region" description="Basic and acidic residues" evidence="1">
    <location>
        <begin position="58"/>
        <end position="68"/>
    </location>
</feature>
<feature type="region of interest" description="Disordered" evidence="1">
    <location>
        <begin position="58"/>
        <end position="112"/>
    </location>
</feature>
<dbReference type="Proteomes" id="UP000245674">
    <property type="component" value="Unassembled WGS sequence"/>
</dbReference>
<evidence type="ECO:0000313" key="3">
    <source>
        <dbReference type="Proteomes" id="UP000245674"/>
    </source>
</evidence>
<protein>
    <submittedName>
        <fullName evidence="2">Uncharacterized protein</fullName>
    </submittedName>
</protein>
<sequence>MTNDDRTPLPLRLLTALLMLGLAPQSARCFGPLATALHHELPARALPRALLRLRRHLRSSERRGDRSADGLQLPGCLSPLSTNGEEPRVDIEQHADGSDPDESRTQQVHGDQ</sequence>
<organism evidence="2 3">
    <name type="scientific">Rathayibacter iranicus NCPPB 2253 = VKM Ac-1602</name>
    <dbReference type="NCBI Taxonomy" id="1328868"/>
    <lineage>
        <taxon>Bacteria</taxon>
        <taxon>Bacillati</taxon>
        <taxon>Actinomycetota</taxon>
        <taxon>Actinomycetes</taxon>
        <taxon>Micrococcales</taxon>
        <taxon>Microbacteriaceae</taxon>
        <taxon>Rathayibacter</taxon>
    </lineage>
</organism>
<keyword evidence="3" id="KW-1185">Reference proteome</keyword>
<proteinExistence type="predicted"/>
<evidence type="ECO:0000313" key="2">
    <source>
        <dbReference type="EMBL" id="PWJ66167.1"/>
    </source>
</evidence>
<name>A0ABX5LFK4_9MICO</name>
<dbReference type="EMBL" id="QGDV01000002">
    <property type="protein sequence ID" value="PWJ66167.1"/>
    <property type="molecule type" value="Genomic_DNA"/>
</dbReference>